<dbReference type="GO" id="GO:0003887">
    <property type="term" value="F:DNA-directed DNA polymerase activity"/>
    <property type="evidence" value="ECO:0007669"/>
    <property type="project" value="UniProtKB-KW"/>
</dbReference>
<dbReference type="Proteomes" id="UP000499080">
    <property type="component" value="Unassembled WGS sequence"/>
</dbReference>
<keyword evidence="5" id="KW-0235">DNA replication</keyword>
<keyword evidence="11" id="KW-1185">Reference proteome</keyword>
<keyword evidence="3" id="KW-0808">Transferase</keyword>
<evidence type="ECO:0000256" key="1">
    <source>
        <dbReference type="ARBA" id="ARBA00005755"/>
    </source>
</evidence>
<sequence length="158" mass="18343">MVFKGYDSLKDFCSWLFSPVHKNFTAIAHNMKRFDGQFIMVWMLEQGAAPGAIPNESKLMAVMHTALNIKIIDSFNFLPMALSKLPSFFGLSELLKKGFFPHLFNCRDNQQYFGSFPDAKYFIPDQMSSKVRDKFLAWYEAQKGEIFDFQAEMLSYCR</sequence>
<gene>
    <name evidence="10" type="ORF">AVEN_10440_1</name>
</gene>
<evidence type="ECO:0000256" key="2">
    <source>
        <dbReference type="ARBA" id="ARBA00012417"/>
    </source>
</evidence>
<dbReference type="InterPro" id="IPR036397">
    <property type="entry name" value="RNaseH_sf"/>
</dbReference>
<feature type="domain" description="DNA-directed DNA polymerase family B mitochondria/virus" evidence="9">
    <location>
        <begin position="22"/>
        <end position="157"/>
    </location>
</feature>
<dbReference type="InterPro" id="IPR012337">
    <property type="entry name" value="RNaseH-like_sf"/>
</dbReference>
<keyword evidence="7" id="KW-0238">DNA-binding</keyword>
<name>A0A4Y2T9B3_ARAVE</name>
<organism evidence="10 11">
    <name type="scientific">Araneus ventricosus</name>
    <name type="common">Orbweaver spider</name>
    <name type="synonym">Epeira ventricosa</name>
    <dbReference type="NCBI Taxonomy" id="182803"/>
    <lineage>
        <taxon>Eukaryota</taxon>
        <taxon>Metazoa</taxon>
        <taxon>Ecdysozoa</taxon>
        <taxon>Arthropoda</taxon>
        <taxon>Chelicerata</taxon>
        <taxon>Arachnida</taxon>
        <taxon>Araneae</taxon>
        <taxon>Araneomorphae</taxon>
        <taxon>Entelegynae</taxon>
        <taxon>Araneoidea</taxon>
        <taxon>Araneidae</taxon>
        <taxon>Araneus</taxon>
    </lineage>
</organism>
<comment type="caution">
    <text evidence="10">The sequence shown here is derived from an EMBL/GenBank/DDBJ whole genome shotgun (WGS) entry which is preliminary data.</text>
</comment>
<dbReference type="Gene3D" id="3.30.420.10">
    <property type="entry name" value="Ribonuclease H-like superfamily/Ribonuclease H"/>
    <property type="match status" value="1"/>
</dbReference>
<dbReference type="EMBL" id="BGPR01027002">
    <property type="protein sequence ID" value="GBN97162.1"/>
    <property type="molecule type" value="Genomic_DNA"/>
</dbReference>
<dbReference type="AlphaFoldDB" id="A0A4Y2T9B3"/>
<accession>A0A4Y2T9B3</accession>
<reference evidence="10 11" key="1">
    <citation type="journal article" date="2019" name="Sci. Rep.">
        <title>Orb-weaving spider Araneus ventricosus genome elucidates the spidroin gene catalogue.</title>
        <authorList>
            <person name="Kono N."/>
            <person name="Nakamura H."/>
            <person name="Ohtoshi R."/>
            <person name="Moran D.A.P."/>
            <person name="Shinohara A."/>
            <person name="Yoshida Y."/>
            <person name="Fujiwara M."/>
            <person name="Mori M."/>
            <person name="Tomita M."/>
            <person name="Arakawa K."/>
        </authorList>
    </citation>
    <scope>NUCLEOTIDE SEQUENCE [LARGE SCALE GENOMIC DNA]</scope>
</reference>
<dbReference type="Pfam" id="PF03175">
    <property type="entry name" value="DNA_pol_B_2"/>
    <property type="match status" value="1"/>
</dbReference>
<evidence type="ECO:0000313" key="11">
    <source>
        <dbReference type="Proteomes" id="UP000499080"/>
    </source>
</evidence>
<proteinExistence type="inferred from homology"/>
<comment type="similarity">
    <text evidence="1">Belongs to the DNA polymerase type-B family.</text>
</comment>
<dbReference type="SUPFAM" id="SSF53098">
    <property type="entry name" value="Ribonuclease H-like"/>
    <property type="match status" value="1"/>
</dbReference>
<evidence type="ECO:0000256" key="8">
    <source>
        <dbReference type="ARBA" id="ARBA00049244"/>
    </source>
</evidence>
<evidence type="ECO:0000256" key="5">
    <source>
        <dbReference type="ARBA" id="ARBA00022705"/>
    </source>
</evidence>
<dbReference type="PANTHER" id="PTHR33568:SF3">
    <property type="entry name" value="DNA-DIRECTED DNA POLYMERASE"/>
    <property type="match status" value="1"/>
</dbReference>
<protein>
    <recommendedName>
        <fullName evidence="2">DNA-directed DNA polymerase</fullName>
        <ecNumber evidence="2">2.7.7.7</ecNumber>
    </recommendedName>
</protein>
<evidence type="ECO:0000313" key="10">
    <source>
        <dbReference type="EMBL" id="GBN97162.1"/>
    </source>
</evidence>
<dbReference type="PANTHER" id="PTHR33568">
    <property type="entry name" value="DNA POLYMERASE"/>
    <property type="match status" value="1"/>
</dbReference>
<dbReference type="InterPro" id="IPR004868">
    <property type="entry name" value="DNA-dir_DNA_pol_B_mt/vir"/>
</dbReference>
<evidence type="ECO:0000259" key="9">
    <source>
        <dbReference type="Pfam" id="PF03175"/>
    </source>
</evidence>
<keyword evidence="6" id="KW-0239">DNA-directed DNA polymerase</keyword>
<evidence type="ECO:0000256" key="4">
    <source>
        <dbReference type="ARBA" id="ARBA00022695"/>
    </source>
</evidence>
<evidence type="ECO:0000256" key="7">
    <source>
        <dbReference type="ARBA" id="ARBA00023125"/>
    </source>
</evidence>
<evidence type="ECO:0000256" key="6">
    <source>
        <dbReference type="ARBA" id="ARBA00022932"/>
    </source>
</evidence>
<comment type="catalytic activity">
    <reaction evidence="8">
        <text>DNA(n) + a 2'-deoxyribonucleoside 5'-triphosphate = DNA(n+1) + diphosphate</text>
        <dbReference type="Rhea" id="RHEA:22508"/>
        <dbReference type="Rhea" id="RHEA-COMP:17339"/>
        <dbReference type="Rhea" id="RHEA-COMP:17340"/>
        <dbReference type="ChEBI" id="CHEBI:33019"/>
        <dbReference type="ChEBI" id="CHEBI:61560"/>
        <dbReference type="ChEBI" id="CHEBI:173112"/>
        <dbReference type="EC" id="2.7.7.7"/>
    </reaction>
</comment>
<dbReference type="EC" id="2.7.7.7" evidence="2"/>
<dbReference type="OrthoDB" id="5871067at2759"/>
<dbReference type="GO" id="GO:0000166">
    <property type="term" value="F:nucleotide binding"/>
    <property type="evidence" value="ECO:0007669"/>
    <property type="project" value="InterPro"/>
</dbReference>
<evidence type="ECO:0000256" key="3">
    <source>
        <dbReference type="ARBA" id="ARBA00022679"/>
    </source>
</evidence>
<keyword evidence="4" id="KW-0548">Nucleotidyltransferase</keyword>
<dbReference type="GO" id="GO:0006260">
    <property type="term" value="P:DNA replication"/>
    <property type="evidence" value="ECO:0007669"/>
    <property type="project" value="UniProtKB-KW"/>
</dbReference>
<dbReference type="GO" id="GO:0003677">
    <property type="term" value="F:DNA binding"/>
    <property type="evidence" value="ECO:0007669"/>
    <property type="project" value="UniProtKB-KW"/>
</dbReference>